<reference evidence="1 2" key="1">
    <citation type="submission" date="2017-05" db="EMBL/GenBank/DDBJ databases">
        <authorList>
            <person name="Pasqualucci B.A."/>
            <person name="Edgington N.P."/>
            <person name="Stoner T.H."/>
            <person name="Garlena R.A."/>
            <person name="Russell D.A."/>
            <person name="Pope W.H."/>
            <person name="Jacobs-Sera D."/>
            <person name="Hatfull G.F."/>
        </authorList>
    </citation>
    <scope>NUCLEOTIDE SEQUENCE [LARGE SCALE GENOMIC DNA]</scope>
</reference>
<proteinExistence type="predicted"/>
<protein>
    <submittedName>
        <fullName evidence="1">Uncharacterized protein</fullName>
    </submittedName>
</protein>
<accession>A0A222ZUQ2</accession>
<evidence type="ECO:0000313" key="2">
    <source>
        <dbReference type="Proteomes" id="UP000222356"/>
    </source>
</evidence>
<organism evidence="1 2">
    <name type="scientific">Mycobacterium phage Wintermute</name>
    <dbReference type="NCBI Taxonomy" id="2015891"/>
    <lineage>
        <taxon>Viruses</taxon>
        <taxon>Duplodnaviria</taxon>
        <taxon>Heunggongvirae</taxon>
        <taxon>Uroviricota</taxon>
        <taxon>Caudoviricetes</taxon>
        <taxon>Weiservirinae</taxon>
        <taxon>Fionnbharthvirus</taxon>
        <taxon>Fionnbharthvirus fionnbharth</taxon>
    </lineage>
</organism>
<dbReference type="EMBL" id="MF140435">
    <property type="protein sequence ID" value="ASR87750.1"/>
    <property type="molecule type" value="Genomic_DNA"/>
</dbReference>
<name>A0A222ZUQ2_9CAUD</name>
<dbReference type="Proteomes" id="UP000222356">
    <property type="component" value="Segment"/>
</dbReference>
<sequence length="143" mass="15667">MSAQRLSDRSRRRIERSTGLAIVRAWAHGGYVFDFVTVDHQHGSWDKRTGEWQLDDDPTHYSSCAELFSESNCVDHPTLRGLVEAREAPVVAAAAESAARFGAALQQAMQLAVGDQAVEVVWRDPAGPEDRAAVVSTVMQSSE</sequence>
<gene>
    <name evidence="1" type="primary">43</name>
    <name evidence="1" type="ORF">WINTERMUTE_43</name>
</gene>
<evidence type="ECO:0000313" key="1">
    <source>
        <dbReference type="EMBL" id="ASR87750.1"/>
    </source>
</evidence>